<dbReference type="Gramene" id="Psat02G0210000-T2">
    <property type="protein sequence ID" value="KAI5435554.1"/>
    <property type="gene ID" value="KIW84_022100"/>
</dbReference>
<evidence type="ECO:0000256" key="1">
    <source>
        <dbReference type="SAM" id="MobiDB-lite"/>
    </source>
</evidence>
<evidence type="ECO:0000259" key="2">
    <source>
        <dbReference type="Pfam" id="PF02984"/>
    </source>
</evidence>
<feature type="non-terminal residue" evidence="3">
    <location>
        <position position="1"/>
    </location>
</feature>
<feature type="domain" description="Cyclin C-terminal" evidence="2">
    <location>
        <begin position="3"/>
        <end position="69"/>
    </location>
</feature>
<proteinExistence type="predicted"/>
<name>A0A9D4YAB7_PEA</name>
<gene>
    <name evidence="3" type="ORF">KIW84_022100</name>
</gene>
<evidence type="ECO:0000313" key="3">
    <source>
        <dbReference type="EMBL" id="KAI5435554.1"/>
    </source>
</evidence>
<dbReference type="Proteomes" id="UP001058974">
    <property type="component" value="Chromosome 2"/>
</dbReference>
<feature type="region of interest" description="Disordered" evidence="1">
    <location>
        <begin position="98"/>
        <end position="125"/>
    </location>
</feature>
<organism evidence="3 4">
    <name type="scientific">Pisum sativum</name>
    <name type="common">Garden pea</name>
    <name type="synonym">Lathyrus oleraceus</name>
    <dbReference type="NCBI Taxonomy" id="3888"/>
    <lineage>
        <taxon>Eukaryota</taxon>
        <taxon>Viridiplantae</taxon>
        <taxon>Streptophyta</taxon>
        <taxon>Embryophyta</taxon>
        <taxon>Tracheophyta</taxon>
        <taxon>Spermatophyta</taxon>
        <taxon>Magnoliopsida</taxon>
        <taxon>eudicotyledons</taxon>
        <taxon>Gunneridae</taxon>
        <taxon>Pentapetalae</taxon>
        <taxon>rosids</taxon>
        <taxon>fabids</taxon>
        <taxon>Fabales</taxon>
        <taxon>Fabaceae</taxon>
        <taxon>Papilionoideae</taxon>
        <taxon>50 kb inversion clade</taxon>
        <taxon>NPAAA clade</taxon>
        <taxon>Hologalegina</taxon>
        <taxon>IRL clade</taxon>
        <taxon>Fabeae</taxon>
        <taxon>Lathyrus</taxon>
    </lineage>
</organism>
<comment type="caution">
    <text evidence="3">The sequence shown here is derived from an EMBL/GenBank/DDBJ whole genome shotgun (WGS) entry which is preliminary data.</text>
</comment>
<evidence type="ECO:0000313" key="4">
    <source>
        <dbReference type="Proteomes" id="UP001058974"/>
    </source>
</evidence>
<sequence length="125" mass="13386">GLDFIQFKPSEIAAAVAVTLSAEGENQTIEIDKSVSLLTQYVEKEKVMKCIEMFQQLTSSGSASEEDSITTTNAPESVGFSIGELDSLCLSNINATTSSSLANSSSNTNSPEAKRIKHNKTYEEA</sequence>
<dbReference type="InterPro" id="IPR004367">
    <property type="entry name" value="Cyclin_C-dom"/>
</dbReference>
<feature type="compositionally biased region" description="Low complexity" evidence="1">
    <location>
        <begin position="98"/>
        <end position="110"/>
    </location>
</feature>
<dbReference type="AlphaFoldDB" id="A0A9D4YAB7"/>
<keyword evidence="4" id="KW-1185">Reference proteome</keyword>
<accession>A0A9D4YAB7</accession>
<reference evidence="3 4" key="1">
    <citation type="journal article" date="2022" name="Nat. Genet.">
        <title>Improved pea reference genome and pan-genome highlight genomic features and evolutionary characteristics.</title>
        <authorList>
            <person name="Yang T."/>
            <person name="Liu R."/>
            <person name="Luo Y."/>
            <person name="Hu S."/>
            <person name="Wang D."/>
            <person name="Wang C."/>
            <person name="Pandey M.K."/>
            <person name="Ge S."/>
            <person name="Xu Q."/>
            <person name="Li N."/>
            <person name="Li G."/>
            <person name="Huang Y."/>
            <person name="Saxena R.K."/>
            <person name="Ji Y."/>
            <person name="Li M."/>
            <person name="Yan X."/>
            <person name="He Y."/>
            <person name="Liu Y."/>
            <person name="Wang X."/>
            <person name="Xiang C."/>
            <person name="Varshney R.K."/>
            <person name="Ding H."/>
            <person name="Gao S."/>
            <person name="Zong X."/>
        </authorList>
    </citation>
    <scope>NUCLEOTIDE SEQUENCE [LARGE SCALE GENOMIC DNA]</scope>
    <source>
        <strain evidence="3 4">cv. Zhongwan 6</strain>
    </source>
</reference>
<dbReference type="Pfam" id="PF02984">
    <property type="entry name" value="Cyclin_C"/>
    <property type="match status" value="1"/>
</dbReference>
<dbReference type="EMBL" id="JAMSHJ010000002">
    <property type="protein sequence ID" value="KAI5435554.1"/>
    <property type="molecule type" value="Genomic_DNA"/>
</dbReference>
<protein>
    <recommendedName>
        <fullName evidence="2">Cyclin C-terminal domain-containing protein</fullName>
    </recommendedName>
</protein>